<dbReference type="Proteomes" id="UP001589833">
    <property type="component" value="Unassembled WGS sequence"/>
</dbReference>
<dbReference type="EMBL" id="JBHLTR010000016">
    <property type="protein sequence ID" value="MFC0559667.1"/>
    <property type="molecule type" value="Genomic_DNA"/>
</dbReference>
<proteinExistence type="predicted"/>
<dbReference type="RefSeq" id="WP_273845753.1">
    <property type="nucleotide sequence ID" value="NZ_JAQQWT010000014.1"/>
</dbReference>
<organism evidence="1 2">
    <name type="scientific">Halalkalibacter alkalisediminis</name>
    <dbReference type="NCBI Taxonomy" id="935616"/>
    <lineage>
        <taxon>Bacteria</taxon>
        <taxon>Bacillati</taxon>
        <taxon>Bacillota</taxon>
        <taxon>Bacilli</taxon>
        <taxon>Bacillales</taxon>
        <taxon>Bacillaceae</taxon>
        <taxon>Halalkalibacter</taxon>
    </lineage>
</organism>
<protein>
    <recommendedName>
        <fullName evidence="3">CARD domain-containing protein</fullName>
    </recommendedName>
</protein>
<evidence type="ECO:0000313" key="2">
    <source>
        <dbReference type="Proteomes" id="UP001589833"/>
    </source>
</evidence>
<accession>A0ABV6NFW9</accession>
<keyword evidence="2" id="KW-1185">Reference proteome</keyword>
<name>A0ABV6NFW9_9BACI</name>
<reference evidence="1 2" key="1">
    <citation type="submission" date="2024-09" db="EMBL/GenBank/DDBJ databases">
        <authorList>
            <person name="Sun Q."/>
            <person name="Mori K."/>
        </authorList>
    </citation>
    <scope>NUCLEOTIDE SEQUENCE [LARGE SCALE GENOMIC DNA]</scope>
    <source>
        <strain evidence="1 2">NCAIM B.02301</strain>
    </source>
</reference>
<comment type="caution">
    <text evidence="1">The sequence shown here is derived from an EMBL/GenBank/DDBJ whole genome shotgun (WGS) entry which is preliminary data.</text>
</comment>
<evidence type="ECO:0000313" key="1">
    <source>
        <dbReference type="EMBL" id="MFC0559667.1"/>
    </source>
</evidence>
<evidence type="ECO:0008006" key="3">
    <source>
        <dbReference type="Google" id="ProtNLM"/>
    </source>
</evidence>
<gene>
    <name evidence="1" type="ORF">ACFFH4_11480</name>
</gene>
<sequence length="75" mass="8857">MDINKIIAKLGMELVENRIETDALKELLVKKEILNEEEFNSFYEEIREEKIEAYSAELLELSIDEYNAMTRAEDE</sequence>